<dbReference type="Proteomes" id="UP000236655">
    <property type="component" value="Chromosome"/>
</dbReference>
<evidence type="ECO:0008006" key="3">
    <source>
        <dbReference type="Google" id="ProtNLM"/>
    </source>
</evidence>
<organism evidence="1 2">
    <name type="scientific">Aquella oligotrophica</name>
    <dbReference type="NCBI Taxonomy" id="2067065"/>
    <lineage>
        <taxon>Bacteria</taxon>
        <taxon>Pseudomonadati</taxon>
        <taxon>Pseudomonadota</taxon>
        <taxon>Betaproteobacteria</taxon>
        <taxon>Neisseriales</taxon>
        <taxon>Neisseriaceae</taxon>
        <taxon>Aquella</taxon>
    </lineage>
</organism>
<dbReference type="Gene3D" id="3.30.450.20">
    <property type="entry name" value="PAS domain"/>
    <property type="match status" value="1"/>
</dbReference>
<dbReference type="AlphaFoldDB" id="A0A2I7N455"/>
<dbReference type="SUPFAM" id="SSF55785">
    <property type="entry name" value="PYP-like sensor domain (PAS domain)"/>
    <property type="match status" value="1"/>
</dbReference>
<dbReference type="RefSeq" id="WP_102950556.1">
    <property type="nucleotide sequence ID" value="NZ_CP024847.1"/>
</dbReference>
<sequence length="257" mass="30075">MEYNYTQLERKKISTNRKEYIDSCGLLSNSLAYAFVILDELNRILFVNEAFNQLLKLEKPPKIGENFIKKIPGIFKESSIEQLIRTHAEIIKTNQRRIYLEVRKNENIVDAYIVHKTPVFDLDNNFLCLHLQYKPFTVARLANLGAKFHKLEGYYPLNRNDFAEVTLTRVQQMIIYLYVRNYSYTEIADWMTRFGHKISPTAVNKQLLKLKSIFNVTTSDALKDVSFKYGYDVAVPAEFLPEGSHDITHDVFDLWIC</sequence>
<name>A0A2I7N455_9NEIS</name>
<gene>
    <name evidence="1" type="ORF">CUN60_02725</name>
</gene>
<evidence type="ECO:0000313" key="1">
    <source>
        <dbReference type="EMBL" id="AUR51256.1"/>
    </source>
</evidence>
<protein>
    <recommendedName>
        <fullName evidence="3">PAS domain-containing protein</fullName>
    </recommendedName>
</protein>
<keyword evidence="2" id="KW-1185">Reference proteome</keyword>
<proteinExistence type="predicted"/>
<dbReference type="OrthoDB" id="9758570at2"/>
<evidence type="ECO:0000313" key="2">
    <source>
        <dbReference type="Proteomes" id="UP000236655"/>
    </source>
</evidence>
<dbReference type="InterPro" id="IPR035965">
    <property type="entry name" value="PAS-like_dom_sf"/>
</dbReference>
<reference evidence="2" key="1">
    <citation type="submission" date="2017-11" db="EMBL/GenBank/DDBJ databases">
        <authorList>
            <person name="Chan K.G."/>
            <person name="Lee L.S."/>
        </authorList>
    </citation>
    <scope>NUCLEOTIDE SEQUENCE [LARGE SCALE GENOMIC DNA]</scope>
    <source>
        <strain evidence="2">DSM 100970</strain>
    </source>
</reference>
<dbReference type="EMBL" id="CP024847">
    <property type="protein sequence ID" value="AUR51256.1"/>
    <property type="molecule type" value="Genomic_DNA"/>
</dbReference>
<dbReference type="KEGG" id="nba:CUN60_02725"/>
<accession>A0A2I7N455</accession>